<evidence type="ECO:0000313" key="2">
    <source>
        <dbReference type="EMBL" id="MDG3015528.1"/>
    </source>
</evidence>
<accession>A0A9X4M5A2</accession>
<dbReference type="AlphaFoldDB" id="A0A9X4M5A2"/>
<sequence>MRTDVAHMHATATRVSVLADELWDDVESLRREAEAVMTMDWTGEASDSHAALWQEWVESARAVIGALSGDATLIHRAADQYDAAEVTSASAISKLNMD</sequence>
<dbReference type="Proteomes" id="UP001152755">
    <property type="component" value="Unassembled WGS sequence"/>
</dbReference>
<protein>
    <recommendedName>
        <fullName evidence="1">ESAT-6-like protein</fullName>
    </recommendedName>
</protein>
<comment type="similarity">
    <text evidence="1">Belongs to the WXG100 family.</text>
</comment>
<organism evidence="2 3">
    <name type="scientific">Speluncibacter jeojiensis</name>
    <dbReference type="NCBI Taxonomy" id="2710754"/>
    <lineage>
        <taxon>Bacteria</taxon>
        <taxon>Bacillati</taxon>
        <taxon>Actinomycetota</taxon>
        <taxon>Actinomycetes</taxon>
        <taxon>Mycobacteriales</taxon>
        <taxon>Speluncibacteraceae</taxon>
        <taxon>Speluncibacter</taxon>
    </lineage>
</organism>
<dbReference type="EMBL" id="JANRHA010000008">
    <property type="protein sequence ID" value="MDG3015528.1"/>
    <property type="molecule type" value="Genomic_DNA"/>
</dbReference>
<dbReference type="RefSeq" id="WP_277829958.1">
    <property type="nucleotide sequence ID" value="NZ_JAAIVF010000001.1"/>
</dbReference>
<dbReference type="InterPro" id="IPR036689">
    <property type="entry name" value="ESAT-6-like_sf"/>
</dbReference>
<comment type="caution">
    <text evidence="2">The sequence shown here is derived from an EMBL/GenBank/DDBJ whole genome shotgun (WGS) entry which is preliminary data.</text>
</comment>
<dbReference type="Pfam" id="PF06013">
    <property type="entry name" value="WXG100"/>
    <property type="match status" value="1"/>
</dbReference>
<proteinExistence type="inferred from homology"/>
<dbReference type="NCBIfam" id="TIGR03930">
    <property type="entry name" value="WXG100_ESAT6"/>
    <property type="match status" value="1"/>
</dbReference>
<dbReference type="Gene3D" id="1.10.287.1060">
    <property type="entry name" value="ESAT-6-like"/>
    <property type="match status" value="1"/>
</dbReference>
<gene>
    <name evidence="2" type="ORF">NVS88_13290</name>
</gene>
<keyword evidence="3" id="KW-1185">Reference proteome</keyword>
<dbReference type="InterPro" id="IPR010310">
    <property type="entry name" value="T7SS_ESAT-6-like"/>
</dbReference>
<evidence type="ECO:0000256" key="1">
    <source>
        <dbReference type="RuleBase" id="RU362001"/>
    </source>
</evidence>
<reference evidence="2" key="1">
    <citation type="submission" date="2022-08" db="EMBL/GenBank/DDBJ databases">
        <title>Genome analysis of Corynebacteriales strain.</title>
        <authorList>
            <person name="Lee S.D."/>
        </authorList>
    </citation>
    <scope>NUCLEOTIDE SEQUENCE</scope>
    <source>
        <strain evidence="2">D3-21</strain>
    </source>
</reference>
<name>A0A9X4M5A2_9ACTN</name>
<evidence type="ECO:0000313" key="3">
    <source>
        <dbReference type="Proteomes" id="UP001152755"/>
    </source>
</evidence>
<dbReference type="SUPFAM" id="SSF140453">
    <property type="entry name" value="EsxAB dimer-like"/>
    <property type="match status" value="1"/>
</dbReference>